<name>A0A2S0WM08_9ACTN</name>
<dbReference type="KEGG" id="aez:C3E78_09340"/>
<accession>A0A5F2EPE0</accession>
<evidence type="ECO:0000256" key="1">
    <source>
        <dbReference type="ARBA" id="ARBA00000971"/>
    </source>
</evidence>
<feature type="region of interest" description="Disordered" evidence="7">
    <location>
        <begin position="1"/>
        <end position="98"/>
    </location>
</feature>
<feature type="compositionally biased region" description="Basic residues" evidence="7">
    <location>
        <begin position="32"/>
        <end position="42"/>
    </location>
</feature>
<dbReference type="AlphaFoldDB" id="A0A2S0WM08"/>
<dbReference type="EMBL" id="CP026952">
    <property type="protein sequence ID" value="AWB92388.1"/>
    <property type="molecule type" value="Genomic_DNA"/>
</dbReference>
<dbReference type="InterPro" id="IPR001179">
    <property type="entry name" value="PPIase_FKBP_dom"/>
</dbReference>
<evidence type="ECO:0000313" key="8">
    <source>
        <dbReference type="EMBL" id="AWB92388.1"/>
    </source>
</evidence>
<evidence type="ECO:0000256" key="4">
    <source>
        <dbReference type="ARBA" id="ARBA00023110"/>
    </source>
</evidence>
<sequence>MERPAHRPARPGVPRHPSRPRHLLPAGEEGRRRPRHQRPGRVHRQERAPADDPRAAARRLHQAGPGTAPRLHRRLGAPQAQRPGATHGAVQGPVPLPGRARAEADRRDVTAAALCAVVTITHDLFPSSKVVSVRRILLASIAATLVLAGCGGSDGKDGAGLSAIKVTGGKTPKVTFDKGFEVSKTESKVLKEGGGDEVKEGDSIKLDYVGVNGTTAKLFDSTYAASPQTVALSNDTILAGFVKGLEGRKVGSRVLVAIPPTDGFGDNGQPSFEIDKADTMVLVFDIRSKVPTEVTGDAKALPSSLPKLKLDGDKHPSGFTSTGKTEKKQAKASAHTVITGEGPKVKADQTVTVQYVGQVYPDGKVFDTSWTKGVPFTQSLSGLIKCWQTELTGQTVGSRVVLVCPPDTAYAGTESELKDDTLIFAIDLLDAS</sequence>
<evidence type="ECO:0000256" key="7">
    <source>
        <dbReference type="SAM" id="MobiDB-lite"/>
    </source>
</evidence>
<dbReference type="EC" id="5.2.1.8" evidence="3 6"/>
<dbReference type="PANTHER" id="PTHR43811">
    <property type="entry name" value="FKBP-TYPE PEPTIDYL-PROLYL CIS-TRANS ISOMERASE FKPA"/>
    <property type="match status" value="1"/>
</dbReference>
<dbReference type="GO" id="GO:0003755">
    <property type="term" value="F:peptidyl-prolyl cis-trans isomerase activity"/>
    <property type="evidence" value="ECO:0007669"/>
    <property type="project" value="UniProtKB-KW"/>
</dbReference>
<accession>A0A2S0WM08</accession>
<gene>
    <name evidence="8" type="ORF">C3E78_09340</name>
</gene>
<feature type="region of interest" description="Disordered" evidence="7">
    <location>
        <begin position="305"/>
        <end position="336"/>
    </location>
</feature>
<dbReference type="Pfam" id="PF00254">
    <property type="entry name" value="FKBP_C"/>
    <property type="match status" value="2"/>
</dbReference>
<comment type="catalytic activity">
    <reaction evidence="1 6">
        <text>[protein]-peptidylproline (omega=180) = [protein]-peptidylproline (omega=0)</text>
        <dbReference type="Rhea" id="RHEA:16237"/>
        <dbReference type="Rhea" id="RHEA-COMP:10747"/>
        <dbReference type="Rhea" id="RHEA-COMP:10748"/>
        <dbReference type="ChEBI" id="CHEBI:83833"/>
        <dbReference type="ChEBI" id="CHEBI:83834"/>
        <dbReference type="EC" id="5.2.1.8"/>
    </reaction>
</comment>
<dbReference type="Gene3D" id="3.10.50.40">
    <property type="match status" value="2"/>
</dbReference>
<feature type="compositionally biased region" description="Basic and acidic residues" evidence="7">
    <location>
        <begin position="43"/>
        <end position="55"/>
    </location>
</feature>
<comment type="similarity">
    <text evidence="2">Belongs to the FKBP-type PPIase family.</text>
</comment>
<organism evidence="8 9">
    <name type="scientific">Aeromicrobium chenweiae</name>
    <dbReference type="NCBI Taxonomy" id="2079793"/>
    <lineage>
        <taxon>Bacteria</taxon>
        <taxon>Bacillati</taxon>
        <taxon>Actinomycetota</taxon>
        <taxon>Actinomycetes</taxon>
        <taxon>Propionibacteriales</taxon>
        <taxon>Nocardioidaceae</taxon>
        <taxon>Aeromicrobium</taxon>
    </lineage>
</organism>
<evidence type="ECO:0000256" key="3">
    <source>
        <dbReference type="ARBA" id="ARBA00013194"/>
    </source>
</evidence>
<dbReference type="SUPFAM" id="SSF54534">
    <property type="entry name" value="FKBP-like"/>
    <property type="match status" value="2"/>
</dbReference>
<keyword evidence="4 6" id="KW-0697">Rotamase</keyword>
<keyword evidence="5 6" id="KW-0413">Isomerase</keyword>
<dbReference type="PANTHER" id="PTHR43811:SF19">
    <property type="entry name" value="39 KDA FK506-BINDING NUCLEAR PROTEIN"/>
    <property type="match status" value="1"/>
</dbReference>
<keyword evidence="9" id="KW-1185">Reference proteome</keyword>
<dbReference type="PROSITE" id="PS50059">
    <property type="entry name" value="FKBP_PPIASE"/>
    <property type="match status" value="2"/>
</dbReference>
<reference evidence="9" key="1">
    <citation type="submission" date="2018-01" db="EMBL/GenBank/DDBJ databases">
        <authorList>
            <person name="Li J."/>
        </authorList>
    </citation>
    <scope>NUCLEOTIDE SEQUENCE [LARGE SCALE GENOMIC DNA]</scope>
    <source>
        <strain evidence="9">592</strain>
    </source>
</reference>
<dbReference type="InterPro" id="IPR046357">
    <property type="entry name" value="PPIase_dom_sf"/>
</dbReference>
<evidence type="ECO:0000256" key="6">
    <source>
        <dbReference type="PROSITE-ProRule" id="PRU00277"/>
    </source>
</evidence>
<protein>
    <recommendedName>
        <fullName evidence="3 6">peptidylprolyl isomerase</fullName>
        <ecNumber evidence="3 6">5.2.1.8</ecNumber>
    </recommendedName>
</protein>
<evidence type="ECO:0000256" key="2">
    <source>
        <dbReference type="ARBA" id="ARBA00006577"/>
    </source>
</evidence>
<evidence type="ECO:0000313" key="9">
    <source>
        <dbReference type="Proteomes" id="UP000244384"/>
    </source>
</evidence>
<dbReference type="Proteomes" id="UP000244384">
    <property type="component" value="Chromosome"/>
</dbReference>
<proteinExistence type="inferred from homology"/>
<evidence type="ECO:0000256" key="5">
    <source>
        <dbReference type="ARBA" id="ARBA00023235"/>
    </source>
</evidence>